<dbReference type="Proteomes" id="UP000199502">
    <property type="component" value="Unassembled WGS sequence"/>
</dbReference>
<feature type="transmembrane region" description="Helical" evidence="1">
    <location>
        <begin position="111"/>
        <end position="134"/>
    </location>
</feature>
<accession>A0A1G5D4H2</accession>
<name>A0A1G5D4H2_9RHOB</name>
<sequence length="165" mass="17371">MTPAAGTGMVHRVLESWWAPRRVVRGLAGMPDRVLIAVLMLAMLIFLIAQAPMNARAAQIDPSIPLDARMAGSLMAVIFIMPLLAYGVAGLVALISRAAPRRLAPRESRLALFWALLAVAPAMLLSGLVAGMIGPGPALTLTRVVAGLGFLFIWGAGIAALARRN</sequence>
<dbReference type="OrthoDB" id="7771437at2"/>
<keyword evidence="1" id="KW-1133">Transmembrane helix</keyword>
<dbReference type="RefSeq" id="WP_090740228.1">
    <property type="nucleotide sequence ID" value="NZ_FMVT01000002.1"/>
</dbReference>
<dbReference type="STRING" id="336292.SAMN05660710_00650"/>
<dbReference type="EMBL" id="FMVT01000002">
    <property type="protein sequence ID" value="SCY09360.1"/>
    <property type="molecule type" value="Genomic_DNA"/>
</dbReference>
<evidence type="ECO:0000313" key="2">
    <source>
        <dbReference type="EMBL" id="SCY09360.1"/>
    </source>
</evidence>
<gene>
    <name evidence="2" type="ORF">SAMN05660710_00650</name>
</gene>
<proteinExistence type="predicted"/>
<reference evidence="2 3" key="1">
    <citation type="submission" date="2016-10" db="EMBL/GenBank/DDBJ databases">
        <authorList>
            <person name="de Groot N.N."/>
        </authorList>
    </citation>
    <scope>NUCLEOTIDE SEQUENCE [LARGE SCALE GENOMIC DNA]</scope>
    <source>
        <strain evidence="2 3">CGMCC 1.8925</strain>
    </source>
</reference>
<evidence type="ECO:0008006" key="4">
    <source>
        <dbReference type="Google" id="ProtNLM"/>
    </source>
</evidence>
<keyword evidence="3" id="KW-1185">Reference proteome</keyword>
<protein>
    <recommendedName>
        <fullName evidence="4">Yip1 domain-containing protein</fullName>
    </recommendedName>
</protein>
<feature type="transmembrane region" description="Helical" evidence="1">
    <location>
        <begin position="73"/>
        <end position="99"/>
    </location>
</feature>
<feature type="transmembrane region" description="Helical" evidence="1">
    <location>
        <begin position="34"/>
        <end position="53"/>
    </location>
</feature>
<dbReference type="AlphaFoldDB" id="A0A1G5D4H2"/>
<evidence type="ECO:0000313" key="3">
    <source>
        <dbReference type="Proteomes" id="UP000199502"/>
    </source>
</evidence>
<organism evidence="2 3">
    <name type="scientific">Paracoccus tibetensis</name>
    <dbReference type="NCBI Taxonomy" id="336292"/>
    <lineage>
        <taxon>Bacteria</taxon>
        <taxon>Pseudomonadati</taxon>
        <taxon>Pseudomonadota</taxon>
        <taxon>Alphaproteobacteria</taxon>
        <taxon>Rhodobacterales</taxon>
        <taxon>Paracoccaceae</taxon>
        <taxon>Paracoccus</taxon>
    </lineage>
</organism>
<keyword evidence="1" id="KW-0472">Membrane</keyword>
<keyword evidence="1" id="KW-0812">Transmembrane</keyword>
<feature type="transmembrane region" description="Helical" evidence="1">
    <location>
        <begin position="140"/>
        <end position="162"/>
    </location>
</feature>
<evidence type="ECO:0000256" key="1">
    <source>
        <dbReference type="SAM" id="Phobius"/>
    </source>
</evidence>